<evidence type="ECO:0000256" key="5">
    <source>
        <dbReference type="SAM" id="Phobius"/>
    </source>
</evidence>
<evidence type="ECO:0000313" key="7">
    <source>
        <dbReference type="EMBL" id="PSN91506.1"/>
    </source>
</evidence>
<organism evidence="7 8">
    <name type="scientific">Candidatus Marsarchaeota G2 archaeon OSP_D</name>
    <dbReference type="NCBI Taxonomy" id="1978157"/>
    <lineage>
        <taxon>Archaea</taxon>
        <taxon>Candidatus Marsarchaeota</taxon>
        <taxon>Candidatus Marsarchaeota group 2</taxon>
    </lineage>
</organism>
<dbReference type="GO" id="GO:0016020">
    <property type="term" value="C:membrane"/>
    <property type="evidence" value="ECO:0007669"/>
    <property type="project" value="UniProtKB-SubCell"/>
</dbReference>
<keyword evidence="2 5" id="KW-0812">Transmembrane</keyword>
<evidence type="ECO:0000256" key="3">
    <source>
        <dbReference type="ARBA" id="ARBA00022989"/>
    </source>
</evidence>
<evidence type="ECO:0000256" key="4">
    <source>
        <dbReference type="ARBA" id="ARBA00023136"/>
    </source>
</evidence>
<evidence type="ECO:0000259" key="6">
    <source>
        <dbReference type="Pfam" id="PF00324"/>
    </source>
</evidence>
<dbReference type="Gene3D" id="1.20.1740.10">
    <property type="entry name" value="Amino acid/polyamine transporter I"/>
    <property type="match status" value="1"/>
</dbReference>
<proteinExistence type="predicted"/>
<feature type="transmembrane region" description="Helical" evidence="5">
    <location>
        <begin position="356"/>
        <end position="376"/>
    </location>
</feature>
<evidence type="ECO:0000256" key="2">
    <source>
        <dbReference type="ARBA" id="ARBA00022692"/>
    </source>
</evidence>
<dbReference type="GO" id="GO:0055085">
    <property type="term" value="P:transmembrane transport"/>
    <property type="evidence" value="ECO:0007669"/>
    <property type="project" value="InterPro"/>
</dbReference>
<dbReference type="EMBL" id="NEXE01000024">
    <property type="protein sequence ID" value="PSN91506.1"/>
    <property type="molecule type" value="Genomic_DNA"/>
</dbReference>
<feature type="transmembrane region" description="Helical" evidence="5">
    <location>
        <begin position="382"/>
        <end position="406"/>
    </location>
</feature>
<keyword evidence="4 5" id="KW-0472">Membrane</keyword>
<feature type="transmembrane region" description="Helical" evidence="5">
    <location>
        <begin position="214"/>
        <end position="233"/>
    </location>
</feature>
<dbReference type="PANTHER" id="PTHR42770">
    <property type="entry name" value="AMINO ACID TRANSPORTER-RELATED"/>
    <property type="match status" value="1"/>
</dbReference>
<keyword evidence="3 5" id="KW-1133">Transmembrane helix</keyword>
<feature type="domain" description="Amino acid permease/ SLC12A" evidence="6">
    <location>
        <begin position="35"/>
        <end position="470"/>
    </location>
</feature>
<dbReference type="InterPro" id="IPR004841">
    <property type="entry name" value="AA-permease/SLC12A_dom"/>
</dbReference>
<dbReference type="AlphaFoldDB" id="A0A2R6AYR6"/>
<accession>A0A2R6AYR6</accession>
<comment type="caution">
    <text evidence="7">The sequence shown here is derived from an EMBL/GenBank/DDBJ whole genome shotgun (WGS) entry which is preliminary data.</text>
</comment>
<reference evidence="7 8" key="1">
    <citation type="submission" date="2017-04" db="EMBL/GenBank/DDBJ databases">
        <title>Novel microbial lineages endemic to geothermal iron-oxide mats fill important gaps in the evolutionary history of Archaea.</title>
        <authorList>
            <person name="Jay Z.J."/>
            <person name="Beam J.P."/>
            <person name="Dlakic M."/>
            <person name="Rusch D.B."/>
            <person name="Kozubal M.A."/>
            <person name="Inskeep W.P."/>
        </authorList>
    </citation>
    <scope>NUCLEOTIDE SEQUENCE [LARGE SCALE GENOMIC DNA]</scope>
    <source>
        <strain evidence="7">OSP_D</strain>
    </source>
</reference>
<feature type="transmembrane region" description="Helical" evidence="5">
    <location>
        <begin position="297"/>
        <end position="318"/>
    </location>
</feature>
<gene>
    <name evidence="7" type="ORF">B9Q03_04070</name>
</gene>
<feature type="transmembrane region" description="Helical" evidence="5">
    <location>
        <begin position="254"/>
        <end position="277"/>
    </location>
</feature>
<feature type="transmembrane region" description="Helical" evidence="5">
    <location>
        <begin position="173"/>
        <end position="194"/>
    </location>
</feature>
<evidence type="ECO:0000256" key="1">
    <source>
        <dbReference type="ARBA" id="ARBA00004141"/>
    </source>
</evidence>
<feature type="transmembrane region" description="Helical" evidence="5">
    <location>
        <begin position="113"/>
        <end position="135"/>
    </location>
</feature>
<feature type="transmembrane region" description="Helical" evidence="5">
    <location>
        <begin position="147"/>
        <end position="166"/>
    </location>
</feature>
<evidence type="ECO:0000313" key="8">
    <source>
        <dbReference type="Proteomes" id="UP000240322"/>
    </source>
</evidence>
<feature type="transmembrane region" description="Helical" evidence="5">
    <location>
        <begin position="444"/>
        <end position="465"/>
    </location>
</feature>
<dbReference type="PANTHER" id="PTHR42770:SF11">
    <property type="entry name" value="INNER MEMBRANE TRANSPORT PROTEIN YBAT"/>
    <property type="match status" value="1"/>
</dbReference>
<dbReference type="Pfam" id="PF00324">
    <property type="entry name" value="AA_permease"/>
    <property type="match status" value="1"/>
</dbReference>
<feature type="transmembrane region" description="Helical" evidence="5">
    <location>
        <begin position="33"/>
        <end position="57"/>
    </location>
</feature>
<dbReference type="InterPro" id="IPR050367">
    <property type="entry name" value="APC_superfamily"/>
</dbReference>
<name>A0A2R6AYR6_9ARCH</name>
<comment type="subcellular location">
    <subcellularLocation>
        <location evidence="1">Membrane</location>
        <topology evidence="1">Multi-pass membrane protein</topology>
    </subcellularLocation>
</comment>
<dbReference type="Proteomes" id="UP000240322">
    <property type="component" value="Unassembled WGS sequence"/>
</dbReference>
<feature type="transmembrane region" description="Helical" evidence="5">
    <location>
        <begin position="63"/>
        <end position="82"/>
    </location>
</feature>
<dbReference type="PIRSF" id="PIRSF006060">
    <property type="entry name" value="AA_transporter"/>
    <property type="match status" value="1"/>
</dbReference>
<feature type="transmembrane region" description="Helical" evidence="5">
    <location>
        <begin position="418"/>
        <end position="438"/>
    </location>
</feature>
<sequence>MSLPTLIRGATHMSNTSSIPRLKENAVGLWGNYAQAMAVTAPLGSVVSSLLAGALYAGANLPLVTLLAFITSCAWIYILSCFSSKINSAGGFYTYSANSLGRRTGYFEAVTEFMAFLLTTVFEGMYVGIIVPSLVKVFGIVLPSWSWIPLTALGIGLAIPFTYYDITKTLTKYVAVAATSEVILLLGLGLYLVFKAGPANTVAVFTDLHLAPHGVSGLATGYLLAVISVAGAGTATYLGEETKSPSKNIKRGMWLALILGGASMVLSSYSVVVSWGLTHAADLGGASVPLVQLAAKVSAALAVVTVLLAVNSLIVSNVGTNLAASRILFSLAREGGAPSKFTSVHGKHRSPYVSSIFVGAVAVSIGLSTPLLLGFINAYQFIAVAASVFWIIGRMVDSISLPIFYYKKFREEFNVLKHTLAPAVITVINMVGLGLTLLPPVYPTNMSIILVASVLIIWNSVYFYLKRGNADMIGSYVVNDAGELLVTNAAKK</sequence>
<protein>
    <recommendedName>
        <fullName evidence="6">Amino acid permease/ SLC12A domain-containing protein</fullName>
    </recommendedName>
</protein>